<dbReference type="InterPro" id="IPR043502">
    <property type="entry name" value="DNA/RNA_pol_sf"/>
</dbReference>
<proteinExistence type="predicted"/>
<name>A0AAV3QG77_LITER</name>
<evidence type="ECO:0000313" key="2">
    <source>
        <dbReference type="EMBL" id="GAA0161645.1"/>
    </source>
</evidence>
<dbReference type="InterPro" id="IPR002156">
    <property type="entry name" value="RNaseH_domain"/>
</dbReference>
<comment type="caution">
    <text evidence="2">The sequence shown here is derived from an EMBL/GenBank/DDBJ whole genome shotgun (WGS) entry which is preliminary data.</text>
</comment>
<dbReference type="AlphaFoldDB" id="A0AAV3QG77"/>
<feature type="domain" description="RNase H type-1" evidence="1">
    <location>
        <begin position="188"/>
        <end position="227"/>
    </location>
</feature>
<evidence type="ECO:0000259" key="1">
    <source>
        <dbReference type="Pfam" id="PF13456"/>
    </source>
</evidence>
<evidence type="ECO:0000313" key="3">
    <source>
        <dbReference type="Proteomes" id="UP001454036"/>
    </source>
</evidence>
<dbReference type="GO" id="GO:0004523">
    <property type="term" value="F:RNA-DNA hybrid ribonuclease activity"/>
    <property type="evidence" value="ECO:0007669"/>
    <property type="project" value="InterPro"/>
</dbReference>
<gene>
    <name evidence="2" type="ORF">LIER_39267</name>
</gene>
<protein>
    <recommendedName>
        <fullName evidence="1">RNase H type-1 domain-containing protein</fullName>
    </recommendedName>
</protein>
<organism evidence="2 3">
    <name type="scientific">Lithospermum erythrorhizon</name>
    <name type="common">Purple gromwell</name>
    <name type="synonym">Lithospermum officinale var. erythrorhizon</name>
    <dbReference type="NCBI Taxonomy" id="34254"/>
    <lineage>
        <taxon>Eukaryota</taxon>
        <taxon>Viridiplantae</taxon>
        <taxon>Streptophyta</taxon>
        <taxon>Embryophyta</taxon>
        <taxon>Tracheophyta</taxon>
        <taxon>Spermatophyta</taxon>
        <taxon>Magnoliopsida</taxon>
        <taxon>eudicotyledons</taxon>
        <taxon>Gunneridae</taxon>
        <taxon>Pentapetalae</taxon>
        <taxon>asterids</taxon>
        <taxon>lamiids</taxon>
        <taxon>Boraginales</taxon>
        <taxon>Boraginaceae</taxon>
        <taxon>Boraginoideae</taxon>
        <taxon>Lithospermeae</taxon>
        <taxon>Lithospermum</taxon>
    </lineage>
</organism>
<accession>A0AAV3QG77</accession>
<dbReference type="EMBL" id="BAABME010020856">
    <property type="protein sequence ID" value="GAA0161645.1"/>
    <property type="molecule type" value="Genomic_DNA"/>
</dbReference>
<keyword evidence="3" id="KW-1185">Reference proteome</keyword>
<reference evidence="2 3" key="1">
    <citation type="submission" date="2024-01" db="EMBL/GenBank/DDBJ databases">
        <title>The complete chloroplast genome sequence of Lithospermum erythrorhizon: insights into the phylogenetic relationship among Boraginaceae species and the maternal lineages of purple gromwells.</title>
        <authorList>
            <person name="Okada T."/>
            <person name="Watanabe K."/>
        </authorList>
    </citation>
    <scope>NUCLEOTIDE SEQUENCE [LARGE SCALE GENOMIC DNA]</scope>
</reference>
<dbReference type="Gene3D" id="3.30.420.10">
    <property type="entry name" value="Ribonuclease H-like superfamily/Ribonuclease H"/>
    <property type="match status" value="1"/>
</dbReference>
<dbReference type="SUPFAM" id="SSF56672">
    <property type="entry name" value="DNA/RNA polymerases"/>
    <property type="match status" value="1"/>
</dbReference>
<dbReference type="GO" id="GO:0003676">
    <property type="term" value="F:nucleic acid binding"/>
    <property type="evidence" value="ECO:0007669"/>
    <property type="project" value="InterPro"/>
</dbReference>
<dbReference type="Pfam" id="PF13456">
    <property type="entry name" value="RVT_3"/>
    <property type="match status" value="1"/>
</dbReference>
<dbReference type="Gene3D" id="3.10.10.10">
    <property type="entry name" value="HIV Type 1 Reverse Transcriptase, subunit A, domain 1"/>
    <property type="match status" value="1"/>
</dbReference>
<dbReference type="Proteomes" id="UP001454036">
    <property type="component" value="Unassembled WGS sequence"/>
</dbReference>
<dbReference type="InterPro" id="IPR036397">
    <property type="entry name" value="RNaseH_sf"/>
</dbReference>
<sequence>MPGIDPAVAVHKLYVDPTFSPIKQKKRLFNDEKNTTIREEAEALLKAKAIRELKFVAWVANVVLLRKSRLNVNPEKRSFRVVSGKFLGYMISARGIEANPDKIDELLGMKPPNSYKEVQKLTRTSIRAQTLTDFIIECTARAPPAIQGLEIHEDITNPLGHYLWMKLAMTTGGCRSTYLGATRGDYGICLAVSFHATNNEAEYEAMILGLRLVKSMGVEELLVKGDS</sequence>